<organism evidence="3 4">
    <name type="scientific">Waterburya agarophytonicola KI4</name>
    <dbReference type="NCBI Taxonomy" id="2874699"/>
    <lineage>
        <taxon>Bacteria</taxon>
        <taxon>Bacillati</taxon>
        <taxon>Cyanobacteriota</taxon>
        <taxon>Cyanophyceae</taxon>
        <taxon>Pleurocapsales</taxon>
        <taxon>Hyellaceae</taxon>
        <taxon>Waterburya</taxon>
        <taxon>Waterburya agarophytonicola</taxon>
    </lineage>
</organism>
<evidence type="ECO:0000313" key="3">
    <source>
        <dbReference type="EMBL" id="MCC0175599.1"/>
    </source>
</evidence>
<keyword evidence="1" id="KW-0472">Membrane</keyword>
<feature type="transmembrane region" description="Helical" evidence="1">
    <location>
        <begin position="150"/>
        <end position="172"/>
    </location>
</feature>
<feature type="transmembrane region" description="Helical" evidence="1">
    <location>
        <begin position="82"/>
        <end position="103"/>
    </location>
</feature>
<gene>
    <name evidence="3" type="ORF">I4641_01210</name>
</gene>
<evidence type="ECO:0000313" key="4">
    <source>
        <dbReference type="Proteomes" id="UP000729733"/>
    </source>
</evidence>
<dbReference type="SUPFAM" id="SSF49899">
    <property type="entry name" value="Concanavalin A-like lectins/glucanases"/>
    <property type="match status" value="1"/>
</dbReference>
<protein>
    <submittedName>
        <fullName evidence="3">VanZ family protein</fullName>
    </submittedName>
</protein>
<proteinExistence type="predicted"/>
<dbReference type="Pfam" id="PF04892">
    <property type="entry name" value="VanZ"/>
    <property type="match status" value="1"/>
</dbReference>
<dbReference type="AlphaFoldDB" id="A0A964BM53"/>
<reference evidence="3" key="1">
    <citation type="journal article" date="2021" name="Antonie Van Leeuwenhoek">
        <title>Draft genome and description of Waterburya agarophytonicola gen. nov. sp. nov. (Pleurocapsales, Cyanobacteria): a seaweed symbiont.</title>
        <authorList>
            <person name="Bonthond G."/>
            <person name="Shalygin S."/>
            <person name="Bayer T."/>
            <person name="Weinberger F."/>
        </authorList>
    </citation>
    <scope>NUCLEOTIDE SEQUENCE</scope>
    <source>
        <strain evidence="3">KI4</strain>
    </source>
</reference>
<evidence type="ECO:0000259" key="2">
    <source>
        <dbReference type="Pfam" id="PF04892"/>
    </source>
</evidence>
<dbReference type="InterPro" id="IPR013320">
    <property type="entry name" value="ConA-like_dom_sf"/>
</dbReference>
<dbReference type="Proteomes" id="UP000729733">
    <property type="component" value="Unassembled WGS sequence"/>
</dbReference>
<comment type="caution">
    <text evidence="3">The sequence shown here is derived from an EMBL/GenBank/DDBJ whole genome shotgun (WGS) entry which is preliminary data.</text>
</comment>
<feature type="domain" description="VanZ-like" evidence="2">
    <location>
        <begin position="22"/>
        <end position="129"/>
    </location>
</feature>
<dbReference type="RefSeq" id="WP_229638601.1">
    <property type="nucleotide sequence ID" value="NZ_JADWDC010000002.1"/>
</dbReference>
<sequence>MISPKTRYYILLIGSLVAIATVTIYPFNFIIPEKLYWIDVVEKFHVFTNVKDYIRNILLFISFGIAWGGILNYKKYDRGEIILFAFLLSAMLSTNIELIQILLPSRTSSLSDIACNSLGGLSGSSLYCWRKDFSNLINGTITRQYQQINLKFLATIILGYCGTIICAFTLFVNSINLNNWNNDAYLSLASEVTEQIFWQGYITSLYICDRSLNTQEIDQAFHRTHSFFSTLPNSIVSLLLLDYRSSYGDNNQQIPNLHWHQELPAKKINSLPSIDTELSPIDDLIHNQKSVLFEQKNSLISDSPFTQLNQKIKASQEFSLSVILATNKFKQVGPSRIISLGENIYSRNLMLGQENSNLIFRLRTSTTGDNANQPGFYFPNFFKNKDLHQILITYAQNKLTFYLDRPEDKYTFTFQPSTHLKLFLPWNLTKWNVNLQNHNPLQSQITFYSLVLSPLVLLSGIFILCSTQKVSQNK</sequence>
<dbReference type="EMBL" id="JADWDC010000002">
    <property type="protein sequence ID" value="MCC0175599.1"/>
    <property type="molecule type" value="Genomic_DNA"/>
</dbReference>
<keyword evidence="4" id="KW-1185">Reference proteome</keyword>
<keyword evidence="1" id="KW-0812">Transmembrane</keyword>
<feature type="transmembrane region" description="Helical" evidence="1">
    <location>
        <begin position="445"/>
        <end position="465"/>
    </location>
</feature>
<evidence type="ECO:0000256" key="1">
    <source>
        <dbReference type="SAM" id="Phobius"/>
    </source>
</evidence>
<name>A0A964BM53_9CYAN</name>
<keyword evidence="1" id="KW-1133">Transmembrane helix</keyword>
<feature type="transmembrane region" description="Helical" evidence="1">
    <location>
        <begin position="7"/>
        <end position="27"/>
    </location>
</feature>
<dbReference type="InterPro" id="IPR006976">
    <property type="entry name" value="VanZ-like"/>
</dbReference>
<accession>A0A964BM53</accession>
<feature type="transmembrane region" description="Helical" evidence="1">
    <location>
        <begin position="53"/>
        <end position="70"/>
    </location>
</feature>